<protein>
    <recommendedName>
        <fullName evidence="1">diguanylate cyclase</fullName>
        <ecNumber evidence="1">2.7.7.65</ecNumber>
    </recommendedName>
</protein>
<dbReference type="PANTHER" id="PTHR45138:SF9">
    <property type="entry name" value="DIGUANYLATE CYCLASE DGCM-RELATED"/>
    <property type="match status" value="1"/>
</dbReference>
<gene>
    <name evidence="4" type="ORF">JCM7686_2337</name>
</gene>
<dbReference type="RefSeq" id="WP_020951045.1">
    <property type="nucleotide sequence ID" value="NC_022041.1"/>
</dbReference>
<dbReference type="InterPro" id="IPR050469">
    <property type="entry name" value="Diguanylate_Cyclase"/>
</dbReference>
<dbReference type="Pfam" id="PF00990">
    <property type="entry name" value="GGDEF"/>
    <property type="match status" value="1"/>
</dbReference>
<dbReference type="HOGENOM" id="CLU_815977_0_0_5"/>
<dbReference type="Proteomes" id="UP000015480">
    <property type="component" value="Chromosome"/>
</dbReference>
<dbReference type="Gene3D" id="3.30.70.270">
    <property type="match status" value="1"/>
</dbReference>
<dbReference type="InterPro" id="IPR029787">
    <property type="entry name" value="Nucleotide_cyclase"/>
</dbReference>
<organism evidence="4 5">
    <name type="scientific">Paracoccus aminophilus JCM 7686</name>
    <dbReference type="NCBI Taxonomy" id="1367847"/>
    <lineage>
        <taxon>Bacteria</taxon>
        <taxon>Pseudomonadati</taxon>
        <taxon>Pseudomonadota</taxon>
        <taxon>Alphaproteobacteria</taxon>
        <taxon>Rhodobacterales</taxon>
        <taxon>Paracoccaceae</taxon>
        <taxon>Paracoccus</taxon>
    </lineage>
</organism>
<evidence type="ECO:0000313" key="4">
    <source>
        <dbReference type="EMBL" id="AGT09407.1"/>
    </source>
</evidence>
<sequence length="340" mass="37149">MIHPEFIHTTSVSLLLPMSLHLSPEGEILTTGPTLRRLIGNARHFDMAFSIDRPRQITTGFSGLHPVLQEGGRIFLRLTAHPETIIRGHGILMGNGAALLNFGFGVGLSDAVRNFKLSDADFAPSDLALELLFLHEANVAVQGELSRFNLNLEEARKAAEVQAYTDPLTGLYNRRGLDVALGTALREAEKLPFAVGHVDLDHFKEANDQYGHAAGDLVLQRVAKILREETRSCDTAARVGGDEFVLILPSPGASPNLLKLARRIITRIEEGVCFEGQQLHVSASIGFSESSFYASPESARMLADADTALYQAKKEGRARAVLYGRSRDLEGSFSEPRPQI</sequence>
<dbReference type="STRING" id="1367847.JCM7686_2337"/>
<comment type="catalytic activity">
    <reaction evidence="2">
        <text>2 GTP = 3',3'-c-di-GMP + 2 diphosphate</text>
        <dbReference type="Rhea" id="RHEA:24898"/>
        <dbReference type="ChEBI" id="CHEBI:33019"/>
        <dbReference type="ChEBI" id="CHEBI:37565"/>
        <dbReference type="ChEBI" id="CHEBI:58805"/>
        <dbReference type="EC" id="2.7.7.65"/>
    </reaction>
</comment>
<dbReference type="NCBIfam" id="TIGR00254">
    <property type="entry name" value="GGDEF"/>
    <property type="match status" value="1"/>
</dbReference>
<evidence type="ECO:0000256" key="2">
    <source>
        <dbReference type="ARBA" id="ARBA00034247"/>
    </source>
</evidence>
<dbReference type="GO" id="GO:0005886">
    <property type="term" value="C:plasma membrane"/>
    <property type="evidence" value="ECO:0007669"/>
    <property type="project" value="TreeGrafter"/>
</dbReference>
<evidence type="ECO:0000313" key="5">
    <source>
        <dbReference type="Proteomes" id="UP000015480"/>
    </source>
</evidence>
<proteinExistence type="predicted"/>
<dbReference type="EC" id="2.7.7.65" evidence="1"/>
<dbReference type="PANTHER" id="PTHR45138">
    <property type="entry name" value="REGULATORY COMPONENTS OF SENSORY TRANSDUCTION SYSTEM"/>
    <property type="match status" value="1"/>
</dbReference>
<accession>S5XVU8</accession>
<dbReference type="InterPro" id="IPR000160">
    <property type="entry name" value="GGDEF_dom"/>
</dbReference>
<evidence type="ECO:0000256" key="1">
    <source>
        <dbReference type="ARBA" id="ARBA00012528"/>
    </source>
</evidence>
<dbReference type="GO" id="GO:0052621">
    <property type="term" value="F:diguanylate cyclase activity"/>
    <property type="evidence" value="ECO:0007669"/>
    <property type="project" value="UniProtKB-EC"/>
</dbReference>
<dbReference type="PROSITE" id="PS50887">
    <property type="entry name" value="GGDEF"/>
    <property type="match status" value="1"/>
</dbReference>
<evidence type="ECO:0000259" key="3">
    <source>
        <dbReference type="PROSITE" id="PS50887"/>
    </source>
</evidence>
<feature type="domain" description="GGDEF" evidence="3">
    <location>
        <begin position="191"/>
        <end position="325"/>
    </location>
</feature>
<dbReference type="GO" id="GO:0043709">
    <property type="term" value="P:cell adhesion involved in single-species biofilm formation"/>
    <property type="evidence" value="ECO:0007669"/>
    <property type="project" value="TreeGrafter"/>
</dbReference>
<keyword evidence="5" id="KW-1185">Reference proteome</keyword>
<dbReference type="SMART" id="SM00267">
    <property type="entry name" value="GGDEF"/>
    <property type="match status" value="1"/>
</dbReference>
<dbReference type="EMBL" id="CP006650">
    <property type="protein sequence ID" value="AGT09407.1"/>
    <property type="molecule type" value="Genomic_DNA"/>
</dbReference>
<reference evidence="4 5" key="1">
    <citation type="journal article" date="2014" name="BMC Genomics">
        <title>Architecture and functions of a multipartite genome of the methylotrophic bacterium Paracoccus aminophilus JCM 7686, containing primary and secondary chromids.</title>
        <authorList>
            <person name="Dziewit L."/>
            <person name="Czarnecki J."/>
            <person name="Wibberg D."/>
            <person name="Radlinska M."/>
            <person name="Mrozek P."/>
            <person name="Szymczak M."/>
            <person name="Schluter A."/>
            <person name="Puhler A."/>
            <person name="Bartosik D."/>
        </authorList>
    </citation>
    <scope>NUCLEOTIDE SEQUENCE [LARGE SCALE GENOMIC DNA]</scope>
    <source>
        <strain evidence="4">JCM 7686</strain>
    </source>
</reference>
<dbReference type="SUPFAM" id="SSF55073">
    <property type="entry name" value="Nucleotide cyclase"/>
    <property type="match status" value="1"/>
</dbReference>
<dbReference type="InterPro" id="IPR043128">
    <property type="entry name" value="Rev_trsase/Diguanyl_cyclase"/>
</dbReference>
<dbReference type="GO" id="GO:1902201">
    <property type="term" value="P:negative regulation of bacterial-type flagellum-dependent cell motility"/>
    <property type="evidence" value="ECO:0007669"/>
    <property type="project" value="TreeGrafter"/>
</dbReference>
<dbReference type="CDD" id="cd01949">
    <property type="entry name" value="GGDEF"/>
    <property type="match status" value="1"/>
</dbReference>
<dbReference type="OrthoDB" id="9812260at2"/>
<dbReference type="PATRIC" id="fig|1367847.3.peg.2334"/>
<dbReference type="FunFam" id="3.30.70.270:FF:000001">
    <property type="entry name" value="Diguanylate cyclase domain protein"/>
    <property type="match status" value="1"/>
</dbReference>
<dbReference type="KEGG" id="pami:JCM7686_2337"/>
<name>S5XVU8_PARAH</name>
<dbReference type="AlphaFoldDB" id="S5XVU8"/>
<dbReference type="eggNOG" id="COG2199">
    <property type="taxonomic scope" value="Bacteria"/>
</dbReference>